<keyword evidence="1" id="KW-1133">Transmembrane helix</keyword>
<keyword evidence="1" id="KW-0472">Membrane</keyword>
<organism evidence="2 3">
    <name type="scientific">Paranoxybacillus vitaminiphilus</name>
    <dbReference type="NCBI Taxonomy" id="581036"/>
    <lineage>
        <taxon>Bacteria</taxon>
        <taxon>Bacillati</taxon>
        <taxon>Bacillota</taxon>
        <taxon>Bacilli</taxon>
        <taxon>Bacillales</taxon>
        <taxon>Anoxybacillaceae</taxon>
        <taxon>Paranoxybacillus</taxon>
    </lineage>
</organism>
<keyword evidence="1" id="KW-0812">Transmembrane</keyword>
<accession>A0A327YN20</accession>
<name>A0A327YN20_9BACL</name>
<dbReference type="AlphaFoldDB" id="A0A327YN20"/>
<comment type="caution">
    <text evidence="2">The sequence shown here is derived from an EMBL/GenBank/DDBJ whole genome shotgun (WGS) entry which is preliminary data.</text>
</comment>
<dbReference type="RefSeq" id="WP_111644189.1">
    <property type="nucleotide sequence ID" value="NZ_QLMH01000002.1"/>
</dbReference>
<dbReference type="EMBL" id="QLMH01000002">
    <property type="protein sequence ID" value="RAK22348.1"/>
    <property type="molecule type" value="Genomic_DNA"/>
</dbReference>
<reference evidence="2 3" key="1">
    <citation type="submission" date="2018-06" db="EMBL/GenBank/DDBJ databases">
        <title>Genomic Encyclopedia of Type Strains, Phase III (KMG-III): the genomes of soil and plant-associated and newly described type strains.</title>
        <authorList>
            <person name="Whitman W."/>
        </authorList>
    </citation>
    <scope>NUCLEOTIDE SEQUENCE [LARGE SCALE GENOMIC DNA]</scope>
    <source>
        <strain evidence="2 3">CGMCC 1.8979</strain>
    </source>
</reference>
<feature type="transmembrane region" description="Helical" evidence="1">
    <location>
        <begin position="32"/>
        <end position="53"/>
    </location>
</feature>
<protein>
    <submittedName>
        <fullName evidence="2">Uncharacterized protein</fullName>
    </submittedName>
</protein>
<proteinExistence type="predicted"/>
<gene>
    <name evidence="2" type="ORF">B0I26_102340</name>
</gene>
<evidence type="ECO:0000313" key="3">
    <source>
        <dbReference type="Proteomes" id="UP000248555"/>
    </source>
</evidence>
<sequence>MRRRPIHPLIWLILVFGGIGFAHKLFNQPADIIRQLLIVVFIIAAVYVIYQLLIRRRIGKEHSSYMKAVHQSKKLHHVRDKNMLSKTVRAKSTKKGTRPSLQRKRTTTHLTVIEGKKGKKKNRAFF</sequence>
<dbReference type="NCBIfam" id="NF041554">
    <property type="entry name" value="SA1362_fam"/>
    <property type="match status" value="1"/>
</dbReference>
<keyword evidence="3" id="KW-1185">Reference proteome</keyword>
<evidence type="ECO:0000256" key="1">
    <source>
        <dbReference type="SAM" id="Phobius"/>
    </source>
</evidence>
<dbReference type="InterPro" id="IPR048110">
    <property type="entry name" value="SA1362/YqhP-like"/>
</dbReference>
<dbReference type="Proteomes" id="UP000248555">
    <property type="component" value="Unassembled WGS sequence"/>
</dbReference>
<dbReference type="OrthoDB" id="2989424at2"/>
<evidence type="ECO:0000313" key="2">
    <source>
        <dbReference type="EMBL" id="RAK22348.1"/>
    </source>
</evidence>